<feature type="transmembrane region" description="Helical" evidence="6">
    <location>
        <begin position="95"/>
        <end position="117"/>
    </location>
</feature>
<keyword evidence="4 6" id="KW-0472">Membrane</keyword>
<comment type="caution">
    <text evidence="8">The sequence shown here is derived from an EMBL/GenBank/DDBJ whole genome shotgun (WGS) entry which is preliminary data.</text>
</comment>
<dbReference type="EMBL" id="JAIMJC010000004">
    <property type="protein sequence ID" value="KAH0526472.1"/>
    <property type="molecule type" value="Genomic_DNA"/>
</dbReference>
<evidence type="ECO:0000256" key="2">
    <source>
        <dbReference type="ARBA" id="ARBA00022692"/>
    </source>
</evidence>
<sequence>MAFLTPDEAAQSHANLVRIPSIVFFVVTPIFVFIRFWNRISRRSGLGWDDGTIAVSFVCTLLVQIFMMISCNYGFGKHIASLSPHDKLEALKWFYVAQIFYKLTINLTKMSIVLLYLRIFVQRWFRIACYILLGIVTAYCIASTLTSIFQCHPISGAWDVDDIVMTGNDREVNSFQSMLSARFRCKDLGLCQYLLGLKRHSAQRRNILPTFNR</sequence>
<gene>
    <name evidence="8" type="ORF">TsFJ059_009787</name>
</gene>
<feature type="domain" description="Rhodopsin" evidence="7">
    <location>
        <begin position="34"/>
        <end position="161"/>
    </location>
</feature>
<evidence type="ECO:0000313" key="8">
    <source>
        <dbReference type="EMBL" id="KAH0526472.1"/>
    </source>
</evidence>
<evidence type="ECO:0000256" key="3">
    <source>
        <dbReference type="ARBA" id="ARBA00022989"/>
    </source>
</evidence>
<name>A0A9P8HRS8_9HYPO</name>
<comment type="subcellular location">
    <subcellularLocation>
        <location evidence="1">Membrane</location>
        <topology evidence="1">Multi-pass membrane protein</topology>
    </subcellularLocation>
</comment>
<dbReference type="PANTHER" id="PTHR33048:SF55">
    <property type="entry name" value="INTEGRAL MEMBRANE PROTEIN"/>
    <property type="match status" value="1"/>
</dbReference>
<evidence type="ECO:0000256" key="6">
    <source>
        <dbReference type="SAM" id="Phobius"/>
    </source>
</evidence>
<dbReference type="AlphaFoldDB" id="A0A9P8HRS8"/>
<evidence type="ECO:0000256" key="5">
    <source>
        <dbReference type="ARBA" id="ARBA00038359"/>
    </source>
</evidence>
<organism evidence="8 9">
    <name type="scientific">Trichoderma semiorbis</name>
    <dbReference type="NCBI Taxonomy" id="1491008"/>
    <lineage>
        <taxon>Eukaryota</taxon>
        <taxon>Fungi</taxon>
        <taxon>Dikarya</taxon>
        <taxon>Ascomycota</taxon>
        <taxon>Pezizomycotina</taxon>
        <taxon>Sordariomycetes</taxon>
        <taxon>Hypocreomycetidae</taxon>
        <taxon>Hypocreales</taxon>
        <taxon>Hypocreaceae</taxon>
        <taxon>Trichoderma</taxon>
    </lineage>
</organism>
<feature type="transmembrane region" description="Helical" evidence="6">
    <location>
        <begin position="16"/>
        <end position="34"/>
    </location>
</feature>
<feature type="transmembrane region" description="Helical" evidence="6">
    <location>
        <begin position="54"/>
        <end position="75"/>
    </location>
</feature>
<evidence type="ECO:0000256" key="1">
    <source>
        <dbReference type="ARBA" id="ARBA00004141"/>
    </source>
</evidence>
<dbReference type="Pfam" id="PF20684">
    <property type="entry name" value="Fung_rhodopsin"/>
    <property type="match status" value="1"/>
</dbReference>
<keyword evidence="9" id="KW-1185">Reference proteome</keyword>
<dbReference type="InterPro" id="IPR052337">
    <property type="entry name" value="SAT4-like"/>
</dbReference>
<evidence type="ECO:0000313" key="9">
    <source>
        <dbReference type="Proteomes" id="UP000826573"/>
    </source>
</evidence>
<evidence type="ECO:0000256" key="4">
    <source>
        <dbReference type="ARBA" id="ARBA00023136"/>
    </source>
</evidence>
<dbReference type="GO" id="GO:0016020">
    <property type="term" value="C:membrane"/>
    <property type="evidence" value="ECO:0007669"/>
    <property type="project" value="UniProtKB-SubCell"/>
</dbReference>
<reference evidence="8 9" key="1">
    <citation type="submission" date="2021-08" db="EMBL/GenBank/DDBJ databases">
        <title>The highly contiguous genome resource for Trichoderma semiorbis FJ059, a fungal antagonistic to plant pathogens.</title>
        <authorList>
            <person name="Liu T."/>
        </authorList>
    </citation>
    <scope>NUCLEOTIDE SEQUENCE [LARGE SCALE GENOMIC DNA]</scope>
    <source>
        <strain evidence="8 9">FJ059</strain>
    </source>
</reference>
<evidence type="ECO:0000259" key="7">
    <source>
        <dbReference type="Pfam" id="PF20684"/>
    </source>
</evidence>
<accession>A0A9P8HRS8</accession>
<dbReference type="PANTHER" id="PTHR33048">
    <property type="entry name" value="PTH11-LIKE INTEGRAL MEMBRANE PROTEIN (AFU_ORTHOLOGUE AFUA_5G11245)"/>
    <property type="match status" value="1"/>
</dbReference>
<protein>
    <recommendedName>
        <fullName evidence="7">Rhodopsin domain-containing protein</fullName>
    </recommendedName>
</protein>
<feature type="transmembrane region" description="Helical" evidence="6">
    <location>
        <begin position="124"/>
        <end position="145"/>
    </location>
</feature>
<dbReference type="InterPro" id="IPR049326">
    <property type="entry name" value="Rhodopsin_dom_fungi"/>
</dbReference>
<dbReference type="Proteomes" id="UP000826573">
    <property type="component" value="Unassembled WGS sequence"/>
</dbReference>
<keyword evidence="2 6" id="KW-0812">Transmembrane</keyword>
<keyword evidence="3 6" id="KW-1133">Transmembrane helix</keyword>
<proteinExistence type="inferred from homology"/>
<comment type="similarity">
    <text evidence="5">Belongs to the SAT4 family.</text>
</comment>